<keyword evidence="7 13" id="KW-0418">Kinase</keyword>
<evidence type="ECO:0000256" key="8">
    <source>
        <dbReference type="ARBA" id="ARBA00022989"/>
    </source>
</evidence>
<dbReference type="SMART" id="SM00388">
    <property type="entry name" value="HisKA"/>
    <property type="match status" value="1"/>
</dbReference>
<sequence length="301" mass="32715">MPHAKPRITRYDPRPDITDPYVVRTARSIAPAGCAECGNGSPVDMQADSPDPALDVRRGQQELERHRQFASDASHEMRTALTGLRAGLEEGRLYPEQTDLHALIATALRGVDRLDAILTDLRVLGEMEAGPAVEPHQVDLGELVRDEVSRRVDHLAVHLWLQPGVIVQAVPIRIARLLTNLLDNAQRHAERMVEVQVIRMGDDAEMTVSDDGEGIAEAERERIFQRFTRLGAARRLDRKGTGLGLAIARDIARAHMGTLHARESATGGACFVLRLPLSTTAHVPDAGNTGSPATAARAASS</sequence>
<evidence type="ECO:0000313" key="13">
    <source>
        <dbReference type="EMBL" id="MCP2343964.1"/>
    </source>
</evidence>
<dbReference type="EMBL" id="JAMZEC010000001">
    <property type="protein sequence ID" value="MCP2343964.1"/>
    <property type="molecule type" value="Genomic_DNA"/>
</dbReference>
<evidence type="ECO:0000256" key="10">
    <source>
        <dbReference type="ARBA" id="ARBA00023136"/>
    </source>
</evidence>
<dbReference type="CDD" id="cd00082">
    <property type="entry name" value="HisKA"/>
    <property type="match status" value="1"/>
</dbReference>
<dbReference type="RefSeq" id="WP_253764942.1">
    <property type="nucleotide sequence ID" value="NZ_BAAAVE010000001.1"/>
</dbReference>
<dbReference type="PANTHER" id="PTHR45436">
    <property type="entry name" value="SENSOR HISTIDINE KINASE YKOH"/>
    <property type="match status" value="1"/>
</dbReference>
<dbReference type="PROSITE" id="PS50109">
    <property type="entry name" value="HIS_KIN"/>
    <property type="match status" value="1"/>
</dbReference>
<reference evidence="13 14" key="1">
    <citation type="submission" date="2022-06" db="EMBL/GenBank/DDBJ databases">
        <title>Sequencing the genomes of 1000 actinobacteria strains.</title>
        <authorList>
            <person name="Klenk H.-P."/>
        </authorList>
    </citation>
    <scope>NUCLEOTIDE SEQUENCE [LARGE SCALE GENOMIC DNA]</scope>
    <source>
        <strain evidence="13 14">DSM 44170</strain>
    </source>
</reference>
<dbReference type="Pfam" id="PF00512">
    <property type="entry name" value="HisKA"/>
    <property type="match status" value="1"/>
</dbReference>
<keyword evidence="6" id="KW-0812">Transmembrane</keyword>
<dbReference type="SMART" id="SM00387">
    <property type="entry name" value="HATPase_c"/>
    <property type="match status" value="1"/>
</dbReference>
<dbReference type="InterPro" id="IPR036890">
    <property type="entry name" value="HATPase_C_sf"/>
</dbReference>
<keyword evidence="8" id="KW-1133">Transmembrane helix</keyword>
<dbReference type="Proteomes" id="UP001320766">
    <property type="component" value="Unassembled WGS sequence"/>
</dbReference>
<dbReference type="SUPFAM" id="SSF55874">
    <property type="entry name" value="ATPase domain of HSP90 chaperone/DNA topoisomerase II/histidine kinase"/>
    <property type="match status" value="1"/>
</dbReference>
<keyword evidence="5" id="KW-0808">Transferase</keyword>
<dbReference type="InterPro" id="IPR003594">
    <property type="entry name" value="HATPase_dom"/>
</dbReference>
<dbReference type="Pfam" id="PF02518">
    <property type="entry name" value="HATPase_c"/>
    <property type="match status" value="1"/>
</dbReference>
<dbReference type="InterPro" id="IPR050428">
    <property type="entry name" value="TCS_sensor_his_kinase"/>
</dbReference>
<feature type="domain" description="Histidine kinase" evidence="12">
    <location>
        <begin position="72"/>
        <end position="279"/>
    </location>
</feature>
<comment type="caution">
    <text evidence="13">The sequence shown here is derived from an EMBL/GenBank/DDBJ whole genome shotgun (WGS) entry which is preliminary data.</text>
</comment>
<evidence type="ECO:0000256" key="3">
    <source>
        <dbReference type="ARBA" id="ARBA00012438"/>
    </source>
</evidence>
<keyword evidence="10" id="KW-0472">Membrane</keyword>
<evidence type="ECO:0000313" key="14">
    <source>
        <dbReference type="Proteomes" id="UP001320766"/>
    </source>
</evidence>
<organism evidence="13 14">
    <name type="scientific">Nonomuraea roseoviolacea subsp. carminata</name>
    <dbReference type="NCBI Taxonomy" id="160689"/>
    <lineage>
        <taxon>Bacteria</taxon>
        <taxon>Bacillati</taxon>
        <taxon>Actinomycetota</taxon>
        <taxon>Actinomycetes</taxon>
        <taxon>Streptosporangiales</taxon>
        <taxon>Streptosporangiaceae</taxon>
        <taxon>Nonomuraea</taxon>
    </lineage>
</organism>
<evidence type="ECO:0000256" key="5">
    <source>
        <dbReference type="ARBA" id="ARBA00022679"/>
    </source>
</evidence>
<evidence type="ECO:0000256" key="6">
    <source>
        <dbReference type="ARBA" id="ARBA00022692"/>
    </source>
</evidence>
<evidence type="ECO:0000256" key="7">
    <source>
        <dbReference type="ARBA" id="ARBA00022777"/>
    </source>
</evidence>
<accession>A0ABT1JQH8</accession>
<dbReference type="GO" id="GO:0016301">
    <property type="term" value="F:kinase activity"/>
    <property type="evidence" value="ECO:0007669"/>
    <property type="project" value="UniProtKB-KW"/>
</dbReference>
<comment type="subcellular location">
    <subcellularLocation>
        <location evidence="2">Cell membrane</location>
    </subcellularLocation>
</comment>
<feature type="region of interest" description="Disordered" evidence="11">
    <location>
        <begin position="281"/>
        <end position="301"/>
    </location>
</feature>
<dbReference type="InterPro" id="IPR004358">
    <property type="entry name" value="Sig_transdc_His_kin-like_C"/>
</dbReference>
<dbReference type="InterPro" id="IPR036097">
    <property type="entry name" value="HisK_dim/P_sf"/>
</dbReference>
<keyword evidence="9" id="KW-0902">Two-component regulatory system</keyword>
<evidence type="ECO:0000256" key="11">
    <source>
        <dbReference type="SAM" id="MobiDB-lite"/>
    </source>
</evidence>
<keyword evidence="4" id="KW-0597">Phosphoprotein</keyword>
<evidence type="ECO:0000256" key="2">
    <source>
        <dbReference type="ARBA" id="ARBA00004236"/>
    </source>
</evidence>
<keyword evidence="14" id="KW-1185">Reference proteome</keyword>
<evidence type="ECO:0000256" key="9">
    <source>
        <dbReference type="ARBA" id="ARBA00023012"/>
    </source>
</evidence>
<evidence type="ECO:0000256" key="1">
    <source>
        <dbReference type="ARBA" id="ARBA00000085"/>
    </source>
</evidence>
<dbReference type="SUPFAM" id="SSF47384">
    <property type="entry name" value="Homodimeric domain of signal transducing histidine kinase"/>
    <property type="match status" value="1"/>
</dbReference>
<comment type="catalytic activity">
    <reaction evidence="1">
        <text>ATP + protein L-histidine = ADP + protein N-phospho-L-histidine.</text>
        <dbReference type="EC" id="2.7.13.3"/>
    </reaction>
</comment>
<protein>
    <recommendedName>
        <fullName evidence="3">histidine kinase</fullName>
        <ecNumber evidence="3">2.7.13.3</ecNumber>
    </recommendedName>
</protein>
<dbReference type="InterPro" id="IPR005467">
    <property type="entry name" value="His_kinase_dom"/>
</dbReference>
<dbReference type="PANTHER" id="PTHR45436:SF5">
    <property type="entry name" value="SENSOR HISTIDINE KINASE TRCS"/>
    <property type="match status" value="1"/>
</dbReference>
<gene>
    <name evidence="13" type="ORF">HD595_000086</name>
</gene>
<dbReference type="InterPro" id="IPR003661">
    <property type="entry name" value="HisK_dim/P_dom"/>
</dbReference>
<evidence type="ECO:0000259" key="12">
    <source>
        <dbReference type="PROSITE" id="PS50109"/>
    </source>
</evidence>
<dbReference type="Gene3D" id="1.10.287.130">
    <property type="match status" value="1"/>
</dbReference>
<dbReference type="PRINTS" id="PR00344">
    <property type="entry name" value="BCTRLSENSOR"/>
</dbReference>
<evidence type="ECO:0000256" key="4">
    <source>
        <dbReference type="ARBA" id="ARBA00022553"/>
    </source>
</evidence>
<dbReference type="EC" id="2.7.13.3" evidence="3"/>
<proteinExistence type="predicted"/>
<dbReference type="Gene3D" id="3.30.565.10">
    <property type="entry name" value="Histidine kinase-like ATPase, C-terminal domain"/>
    <property type="match status" value="1"/>
</dbReference>
<name>A0ABT1JQH8_9ACTN</name>